<feature type="compositionally biased region" description="Low complexity" evidence="1">
    <location>
        <begin position="368"/>
        <end position="394"/>
    </location>
</feature>
<evidence type="ECO:0000313" key="4">
    <source>
        <dbReference type="EMBL" id="MCP1337647.1"/>
    </source>
</evidence>
<feature type="transmembrane region" description="Helical" evidence="2">
    <location>
        <begin position="7"/>
        <end position="27"/>
    </location>
</feature>
<feature type="compositionally biased region" description="Low complexity" evidence="1">
    <location>
        <begin position="217"/>
        <end position="230"/>
    </location>
</feature>
<feature type="transmembrane region" description="Helical" evidence="2">
    <location>
        <begin position="33"/>
        <end position="54"/>
    </location>
</feature>
<dbReference type="PANTHER" id="PTHR33121">
    <property type="entry name" value="CYCLIC DI-GMP PHOSPHODIESTERASE PDEF"/>
    <property type="match status" value="1"/>
</dbReference>
<feature type="compositionally biased region" description="Low complexity" evidence="1">
    <location>
        <begin position="337"/>
        <end position="360"/>
    </location>
</feature>
<feature type="compositionally biased region" description="Low complexity" evidence="1">
    <location>
        <begin position="561"/>
        <end position="580"/>
    </location>
</feature>
<dbReference type="InterPro" id="IPR035919">
    <property type="entry name" value="EAL_sf"/>
</dbReference>
<dbReference type="AlphaFoldDB" id="A0A9J6PLW8"/>
<dbReference type="SUPFAM" id="SSF141868">
    <property type="entry name" value="EAL domain-like"/>
    <property type="match status" value="1"/>
</dbReference>
<dbReference type="InterPro" id="IPR001633">
    <property type="entry name" value="EAL_dom"/>
</dbReference>
<accession>A0A9J6PLW8</accession>
<keyword evidence="2" id="KW-0812">Transmembrane</keyword>
<organism evidence="4 5">
    <name type="scientific">Futiania mangrovi</name>
    <dbReference type="NCBI Taxonomy" id="2959716"/>
    <lineage>
        <taxon>Bacteria</taxon>
        <taxon>Pseudomonadati</taxon>
        <taxon>Pseudomonadota</taxon>
        <taxon>Alphaproteobacteria</taxon>
        <taxon>Futianiales</taxon>
        <taxon>Futianiaceae</taxon>
        <taxon>Futiania</taxon>
    </lineage>
</organism>
<comment type="caution">
    <text evidence="4">The sequence shown here is derived from an EMBL/GenBank/DDBJ whole genome shotgun (WGS) entry which is preliminary data.</text>
</comment>
<keyword evidence="2" id="KW-1133">Transmembrane helix</keyword>
<dbReference type="Pfam" id="PF00563">
    <property type="entry name" value="EAL"/>
    <property type="match status" value="1"/>
</dbReference>
<dbReference type="CDD" id="cd01948">
    <property type="entry name" value="EAL"/>
    <property type="match status" value="1"/>
</dbReference>
<name>A0A9J6PLW8_9PROT</name>
<feature type="compositionally biased region" description="Low complexity" evidence="1">
    <location>
        <begin position="592"/>
        <end position="612"/>
    </location>
</feature>
<feature type="region of interest" description="Disordered" evidence="1">
    <location>
        <begin position="642"/>
        <end position="699"/>
    </location>
</feature>
<feature type="compositionally biased region" description="Acidic residues" evidence="1">
    <location>
        <begin position="231"/>
        <end position="248"/>
    </location>
</feature>
<evidence type="ECO:0000259" key="3">
    <source>
        <dbReference type="PROSITE" id="PS50883"/>
    </source>
</evidence>
<sequence>MVPVSHGVFIVLNAIIAGAVAALAHWMGGSGAAAFAVFLAAFALACLVQSVLSARSQVRTLRRRVAAQDELLTAFKKEFKVTRTLLNQLADSLEDVIRQRDLPSAPAEPVARADAGPAAQPRMPRQERPSGMAAAEPAPAVTRETARAEVPVGGMQTPTATSNLDAMLSLDEGAGWSSPAPAAPQAFHDEAEEETRLVAGGGARYGMTAPRSRTAPERTAPAQAAPAVPAFDDDFDDDFGGDLLDDPTEQVPPMETPSLASALRETAEELQAERGQPDRGGPARVDPFAFLDEPEAAAAPAADHRASRDALASILDELEREDDAVILTRTPPPQAPAPEAEAPRATAPQTPAPRAQAPRAPQAPAPQPERALAPQPVQQPPRQAASPAREVPVAAPAPQPPLEGEAAGLRSRIASALNRPARAEESAQSFAAEPVRSAAFESVEDEPRDSTLGLPLDFDAEDDGDFVDVTAHYSGRELDLDMLAATPAAEVPAEAGPQAGTPAPQPQPAAQAPQPFETTADEEPASDTLAPSLSAWMQGIESQNGAEKPALRSATEEWTDTPDSASAWDDSAWDAPDSDSYAGDETVYAGEPQQTPAASAVPTPAPAALPSLGEVLGAPAEESATFDEDDLPVEGVRRTASAFGRRGRPAAPPAASAQAPAQNAPAPQATAQERVPAQPVSAPQPPRKQVEPKTPAAPPQIRLDVIDTLNWAISQNAVDLFLQPVIKVPERKVHYFEGFSRVRAPDGQYLMPDRYLKPAAESGLIGTIDNLMLSRCMQLVRAMKRAGRDIGVFCNISGNTLKDEVFFEEFLTFMRENRDLARSVIFEMTQATVKEAGEEEWERVRELVRLGFPLSMDNVSDWVIDFGLLARRGFRFIKVDAATALRGMADNGAMIRPNELRDKLHQRGISLIVEKIEDEDTFKRVLACHVDYAQGYLFGAPERIDEGELG</sequence>
<dbReference type="Gene3D" id="3.20.20.450">
    <property type="entry name" value="EAL domain"/>
    <property type="match status" value="1"/>
</dbReference>
<feature type="compositionally biased region" description="Basic and acidic residues" evidence="1">
    <location>
        <begin position="265"/>
        <end position="277"/>
    </location>
</feature>
<evidence type="ECO:0000256" key="2">
    <source>
        <dbReference type="SAM" id="Phobius"/>
    </source>
</evidence>
<dbReference type="SMART" id="SM00052">
    <property type="entry name" value="EAL"/>
    <property type="match status" value="1"/>
</dbReference>
<keyword evidence="5" id="KW-1185">Reference proteome</keyword>
<feature type="region of interest" description="Disordered" evidence="1">
    <location>
        <begin position="484"/>
        <end position="612"/>
    </location>
</feature>
<keyword evidence="2" id="KW-0472">Membrane</keyword>
<reference evidence="4" key="1">
    <citation type="submission" date="2022-06" db="EMBL/GenBank/DDBJ databases">
        <title>Isolation and Genomics of Futiania mangrovii gen. nov., sp. nov., a Rare and Metabolically-versatile member in the Class Alphaproteobacteria.</title>
        <authorList>
            <person name="Liu L."/>
            <person name="Huang W.-C."/>
            <person name="Pan J."/>
            <person name="Li J."/>
            <person name="Huang Y."/>
            <person name="Du H."/>
            <person name="Liu Y."/>
            <person name="Li M."/>
        </authorList>
    </citation>
    <scope>NUCLEOTIDE SEQUENCE</scope>
    <source>
        <strain evidence="4">FT118</strain>
    </source>
</reference>
<proteinExistence type="predicted"/>
<dbReference type="PROSITE" id="PS50883">
    <property type="entry name" value="EAL"/>
    <property type="match status" value="1"/>
</dbReference>
<dbReference type="PANTHER" id="PTHR33121:SF79">
    <property type="entry name" value="CYCLIC DI-GMP PHOSPHODIESTERASE PDED-RELATED"/>
    <property type="match status" value="1"/>
</dbReference>
<feature type="region of interest" description="Disordered" evidence="1">
    <location>
        <begin position="102"/>
        <end position="287"/>
    </location>
</feature>
<feature type="domain" description="EAL" evidence="3">
    <location>
        <begin position="702"/>
        <end position="950"/>
    </location>
</feature>
<gene>
    <name evidence="4" type="ORF">NJQ99_14585</name>
</gene>
<feature type="compositionally biased region" description="Low complexity" evidence="1">
    <location>
        <begin position="484"/>
        <end position="518"/>
    </location>
</feature>
<dbReference type="GO" id="GO:0071111">
    <property type="term" value="F:cyclic-guanylate-specific phosphodiesterase activity"/>
    <property type="evidence" value="ECO:0007669"/>
    <property type="project" value="InterPro"/>
</dbReference>
<dbReference type="Proteomes" id="UP001055804">
    <property type="component" value="Unassembled WGS sequence"/>
</dbReference>
<feature type="compositionally biased region" description="Low complexity" evidence="1">
    <location>
        <begin position="653"/>
        <end position="681"/>
    </location>
</feature>
<dbReference type="InterPro" id="IPR050706">
    <property type="entry name" value="Cyclic-di-GMP_PDE-like"/>
</dbReference>
<evidence type="ECO:0000256" key="1">
    <source>
        <dbReference type="SAM" id="MobiDB-lite"/>
    </source>
</evidence>
<protein>
    <submittedName>
        <fullName evidence="4">EAL domain-containing protein</fullName>
    </submittedName>
</protein>
<dbReference type="RefSeq" id="WP_269333608.1">
    <property type="nucleotide sequence ID" value="NZ_JAMZFT010000003.1"/>
</dbReference>
<feature type="region of interest" description="Disordered" evidence="1">
    <location>
        <begin position="328"/>
        <end position="463"/>
    </location>
</feature>
<dbReference type="EMBL" id="JAMZFT010000003">
    <property type="protein sequence ID" value="MCP1337647.1"/>
    <property type="molecule type" value="Genomic_DNA"/>
</dbReference>
<evidence type="ECO:0000313" key="5">
    <source>
        <dbReference type="Proteomes" id="UP001055804"/>
    </source>
</evidence>